<dbReference type="AlphaFoldDB" id="A0A7W6EGB2"/>
<comment type="caution">
    <text evidence="2">The sequence shown here is derived from an EMBL/GenBank/DDBJ whole genome shotgun (WGS) entry which is preliminary data.</text>
</comment>
<organism evidence="2 3">
    <name type="scientific">Pseudochelatococcus contaminans</name>
    <dbReference type="NCBI Taxonomy" id="1538103"/>
    <lineage>
        <taxon>Bacteria</taxon>
        <taxon>Pseudomonadati</taxon>
        <taxon>Pseudomonadota</taxon>
        <taxon>Alphaproteobacteria</taxon>
        <taxon>Hyphomicrobiales</taxon>
        <taxon>Chelatococcaceae</taxon>
        <taxon>Pseudochelatococcus</taxon>
    </lineage>
</organism>
<dbReference type="Proteomes" id="UP000537592">
    <property type="component" value="Unassembled WGS sequence"/>
</dbReference>
<evidence type="ECO:0000313" key="2">
    <source>
        <dbReference type="EMBL" id="MBB3808867.1"/>
    </source>
</evidence>
<accession>A0A7W6EGB2</accession>
<dbReference type="EMBL" id="JACICC010000002">
    <property type="protein sequence ID" value="MBB3808867.1"/>
    <property type="molecule type" value="Genomic_DNA"/>
</dbReference>
<evidence type="ECO:0000256" key="1">
    <source>
        <dbReference type="SAM" id="MobiDB-lite"/>
    </source>
</evidence>
<reference evidence="2 3" key="1">
    <citation type="submission" date="2020-08" db="EMBL/GenBank/DDBJ databases">
        <title>Genomic Encyclopedia of Type Strains, Phase IV (KMG-IV): sequencing the most valuable type-strain genomes for metagenomic binning, comparative biology and taxonomic classification.</title>
        <authorList>
            <person name="Goeker M."/>
        </authorList>
    </citation>
    <scope>NUCLEOTIDE SEQUENCE [LARGE SCALE GENOMIC DNA]</scope>
    <source>
        <strain evidence="2 3">DSM 28760</strain>
    </source>
</reference>
<gene>
    <name evidence="2" type="ORF">FHS81_000937</name>
</gene>
<feature type="region of interest" description="Disordered" evidence="1">
    <location>
        <begin position="1"/>
        <end position="63"/>
    </location>
</feature>
<proteinExistence type="predicted"/>
<name>A0A7W6EGB2_9HYPH</name>
<protein>
    <submittedName>
        <fullName evidence="2">Uncharacterized protein</fullName>
    </submittedName>
</protein>
<keyword evidence="3" id="KW-1185">Reference proteome</keyword>
<evidence type="ECO:0000313" key="3">
    <source>
        <dbReference type="Proteomes" id="UP000537592"/>
    </source>
</evidence>
<sequence>MNATATDRQARLSAALRENLKRRKRQTRERERDAAAPACDAPQPAPDAAPTVPERPDDLKGSD</sequence>
<feature type="compositionally biased region" description="Basic and acidic residues" evidence="1">
    <location>
        <begin position="54"/>
        <end position="63"/>
    </location>
</feature>
<dbReference type="RefSeq" id="WP_183750895.1">
    <property type="nucleotide sequence ID" value="NZ_JACICC010000002.1"/>
</dbReference>
<feature type="compositionally biased region" description="Low complexity" evidence="1">
    <location>
        <begin position="35"/>
        <end position="50"/>
    </location>
</feature>